<comment type="subcellular location">
    <subcellularLocation>
        <location evidence="1">Cytoplasm</location>
        <location evidence="1">Cytoskeleton</location>
    </subcellularLocation>
</comment>
<comment type="similarity">
    <text evidence="2">Belongs to the TACC family.</text>
</comment>
<feature type="coiled-coil region" evidence="6">
    <location>
        <begin position="42"/>
        <end position="76"/>
    </location>
</feature>
<proteinExistence type="inferred from homology"/>
<reference evidence="8 9" key="1">
    <citation type="journal article" date="2024" name="Insects">
        <title>An Improved Chromosome-Level Genome Assembly of the Firefly Pyrocoelia pectoralis.</title>
        <authorList>
            <person name="Fu X."/>
            <person name="Meyer-Rochow V.B."/>
            <person name="Ballantyne L."/>
            <person name="Zhu X."/>
        </authorList>
    </citation>
    <scope>NUCLEOTIDE SEQUENCE [LARGE SCALE GENOMIC DNA]</scope>
    <source>
        <strain evidence="8">XCY_ONT2</strain>
    </source>
</reference>
<dbReference type="GO" id="GO:0005856">
    <property type="term" value="C:cytoskeleton"/>
    <property type="evidence" value="ECO:0007669"/>
    <property type="project" value="UniProtKB-SubCell"/>
</dbReference>
<keyword evidence="4 6" id="KW-0175">Coiled coil</keyword>
<keyword evidence="3" id="KW-0963">Cytoplasm</keyword>
<evidence type="ECO:0000256" key="5">
    <source>
        <dbReference type="ARBA" id="ARBA00023212"/>
    </source>
</evidence>
<feature type="coiled-coil region" evidence="6">
    <location>
        <begin position="138"/>
        <end position="215"/>
    </location>
</feature>
<dbReference type="Proteomes" id="UP001329430">
    <property type="component" value="Chromosome 5"/>
</dbReference>
<dbReference type="Pfam" id="PF05010">
    <property type="entry name" value="TACC_C"/>
    <property type="match status" value="1"/>
</dbReference>
<evidence type="ECO:0000259" key="7">
    <source>
        <dbReference type="Pfam" id="PF05010"/>
    </source>
</evidence>
<evidence type="ECO:0000313" key="8">
    <source>
        <dbReference type="EMBL" id="KAK5644081.1"/>
    </source>
</evidence>
<evidence type="ECO:0000256" key="2">
    <source>
        <dbReference type="ARBA" id="ARBA00009423"/>
    </source>
</evidence>
<dbReference type="AlphaFoldDB" id="A0AAN7VEH2"/>
<accession>A0AAN7VEH2</accession>
<evidence type="ECO:0000256" key="1">
    <source>
        <dbReference type="ARBA" id="ARBA00004245"/>
    </source>
</evidence>
<organism evidence="8 9">
    <name type="scientific">Pyrocoelia pectoralis</name>
    <dbReference type="NCBI Taxonomy" id="417401"/>
    <lineage>
        <taxon>Eukaryota</taxon>
        <taxon>Metazoa</taxon>
        <taxon>Ecdysozoa</taxon>
        <taxon>Arthropoda</taxon>
        <taxon>Hexapoda</taxon>
        <taxon>Insecta</taxon>
        <taxon>Pterygota</taxon>
        <taxon>Neoptera</taxon>
        <taxon>Endopterygota</taxon>
        <taxon>Coleoptera</taxon>
        <taxon>Polyphaga</taxon>
        <taxon>Elateriformia</taxon>
        <taxon>Elateroidea</taxon>
        <taxon>Lampyridae</taxon>
        <taxon>Lampyrinae</taxon>
        <taxon>Pyrocoelia</taxon>
    </lineage>
</organism>
<dbReference type="EMBL" id="JAVRBK010000005">
    <property type="protein sequence ID" value="KAK5644081.1"/>
    <property type="molecule type" value="Genomic_DNA"/>
</dbReference>
<sequence>MSIIRIIQESDLIKNNTMFSLKAVDTELDKMEEIIKEKDVIIHNNCEKMQELEAHIAELEESLQEARVKNEIEARATDDQIFLEYDKFIHEIMTKYEIAREQRNVVSNHLACLEAGFTDLVEKYERLKTVIVGYQENQAVLLSRLAQEEENIEVMQKRYDKLKDHTNNKLREANAHVVEVHAKHAEDITQIKTQLQVQKDKIVELEQNLVAARGDVAAQEPKKLLPSIINTFKFY</sequence>
<gene>
    <name evidence="8" type="ORF">RI129_007926</name>
</gene>
<evidence type="ECO:0000313" key="9">
    <source>
        <dbReference type="Proteomes" id="UP001329430"/>
    </source>
</evidence>
<evidence type="ECO:0000256" key="4">
    <source>
        <dbReference type="ARBA" id="ARBA00023054"/>
    </source>
</evidence>
<name>A0AAN7VEH2_9COLE</name>
<protein>
    <recommendedName>
        <fullName evidence="7">Transforming acidic coiled-coil-containing protein C-terminal domain-containing protein</fullName>
    </recommendedName>
</protein>
<keyword evidence="9" id="KW-1185">Reference proteome</keyword>
<comment type="caution">
    <text evidence="8">The sequence shown here is derived from an EMBL/GenBank/DDBJ whole genome shotgun (WGS) entry which is preliminary data.</text>
</comment>
<feature type="domain" description="Transforming acidic coiled-coil-containing protein C-terminal" evidence="7">
    <location>
        <begin position="24"/>
        <end position="209"/>
    </location>
</feature>
<keyword evidence="5" id="KW-0206">Cytoskeleton</keyword>
<evidence type="ECO:0000256" key="3">
    <source>
        <dbReference type="ARBA" id="ARBA00022490"/>
    </source>
</evidence>
<evidence type="ECO:0000256" key="6">
    <source>
        <dbReference type="SAM" id="Coils"/>
    </source>
</evidence>
<dbReference type="InterPro" id="IPR007707">
    <property type="entry name" value="TACC_C"/>
</dbReference>